<dbReference type="Pfam" id="PF01593">
    <property type="entry name" value="Amino_oxidase"/>
    <property type="match status" value="1"/>
</dbReference>
<name>A0A5M8Q7F3_9BACT</name>
<evidence type="ECO:0000313" key="5">
    <source>
        <dbReference type="Proteomes" id="UP001570846"/>
    </source>
</evidence>
<dbReference type="AlphaFoldDB" id="A0A5M8Q7F3"/>
<dbReference type="InterPro" id="IPR036188">
    <property type="entry name" value="FAD/NAD-bd_sf"/>
</dbReference>
<dbReference type="EMBL" id="JBGOGF010000005">
    <property type="protein sequence ID" value="MFA1771714.1"/>
    <property type="molecule type" value="Genomic_DNA"/>
</dbReference>
<dbReference type="SUPFAM" id="SSF51905">
    <property type="entry name" value="FAD/NAD(P)-binding domain"/>
    <property type="match status" value="1"/>
</dbReference>
<evidence type="ECO:0000259" key="1">
    <source>
        <dbReference type="Pfam" id="PF01593"/>
    </source>
</evidence>
<dbReference type="Gene3D" id="3.50.50.60">
    <property type="entry name" value="FAD/NAD(P)-binding domain"/>
    <property type="match status" value="2"/>
</dbReference>
<feature type="domain" description="Amine oxidase" evidence="1">
    <location>
        <begin position="16"/>
        <end position="484"/>
    </location>
</feature>
<organism evidence="2 4">
    <name type="scientific">Rufibacter glacialis</name>
    <dbReference type="NCBI Taxonomy" id="1259555"/>
    <lineage>
        <taxon>Bacteria</taxon>
        <taxon>Pseudomonadati</taxon>
        <taxon>Bacteroidota</taxon>
        <taxon>Cytophagia</taxon>
        <taxon>Cytophagales</taxon>
        <taxon>Hymenobacteraceae</taxon>
        <taxon>Rufibacter</taxon>
    </lineage>
</organism>
<protein>
    <submittedName>
        <fullName evidence="2">NAD(P)-binding protein</fullName>
    </submittedName>
    <submittedName>
        <fullName evidence="3">Phytoene desaturase family protein</fullName>
    </submittedName>
</protein>
<reference evidence="2 4" key="2">
    <citation type="submission" date="2019-09" db="EMBL/GenBank/DDBJ databases">
        <title>A bacterium isolated from glacier soil.</title>
        <authorList>
            <person name="Liu Q."/>
        </authorList>
    </citation>
    <scope>NUCLEOTIDE SEQUENCE [LARGE SCALE GENOMIC DNA]</scope>
    <source>
        <strain evidence="2 4">MDT1-10-3</strain>
    </source>
</reference>
<dbReference type="InterPro" id="IPR002937">
    <property type="entry name" value="Amino_oxidase"/>
</dbReference>
<comment type="caution">
    <text evidence="2">The sequence shown here is derived from an EMBL/GenBank/DDBJ whole genome shotgun (WGS) entry which is preliminary data.</text>
</comment>
<dbReference type="OrthoDB" id="9789960at2"/>
<sequence length="498" mass="55315">METPRVQVAVIGSGFGGLTAAALLAKAGLQVAVLEQNNYPGGCASSYKRKGFWFETGATTLVGLDQDMPLRYLLDKTGIQLPVLLLETPMQVRLLDGTLVTRYPTLAAWVAEAEWVFGKEGQQGFWEACYDLSLKVWRTSVRQLSFPFSSLSDVWEALKATRIEQVGLVPKAFITMKDLLQRHGLLTNERFVAFVDQQLLITAQNDHTQVNALFGATALCYTLFGNYYVPGGLRQLGEQVATYLEEQGSQMMYRRLVKEIQPAPEGGYRVLTDKGEVHADYVVCGLPLNNVVSLFQDQAVQKKLANYLLPAHQVNGALTWGIVFERSATTPTVLHHQIHVPGGVPFLKSESIFISLSHPEDQQRAPIGTCVASVSTHVRNPKDTWVEQKKELEKWVLEFLADRGFFEPTQVQFVQAATPGAWLEWTGREWGQVGGYPQYQHIKPWQMKDARLDGEGAYLCGDTVYPGQGIPGVCLSGIIAAHKLLRDHFPSQHKSLVA</sequence>
<accession>A0A5M8Q7F3</accession>
<evidence type="ECO:0000313" key="2">
    <source>
        <dbReference type="EMBL" id="KAA6431817.1"/>
    </source>
</evidence>
<dbReference type="EMBL" id="VKKZ01000023">
    <property type="protein sequence ID" value="KAA6431817.1"/>
    <property type="molecule type" value="Genomic_DNA"/>
</dbReference>
<reference evidence="3 5" key="3">
    <citation type="submission" date="2024-08" db="EMBL/GenBank/DDBJ databases">
        <authorList>
            <person name="Wei W."/>
        </authorList>
    </citation>
    <scope>NUCLEOTIDE SEQUENCE [LARGE SCALE GENOMIC DNA]</scope>
    <source>
        <strain evidence="3 5">XU2</strain>
    </source>
</reference>
<dbReference type="GO" id="GO:0016116">
    <property type="term" value="P:carotenoid metabolic process"/>
    <property type="evidence" value="ECO:0007669"/>
    <property type="project" value="InterPro"/>
</dbReference>
<dbReference type="Proteomes" id="UP001570846">
    <property type="component" value="Unassembled WGS sequence"/>
</dbReference>
<reference evidence="2 4" key="1">
    <citation type="submission" date="2019-07" db="EMBL/GenBank/DDBJ databases">
        <authorList>
            <person name="Qu J.-H."/>
        </authorList>
    </citation>
    <scope>NUCLEOTIDE SEQUENCE [LARGE SCALE GENOMIC DNA]</scope>
    <source>
        <strain evidence="2 4">MDT1-10-3</strain>
    </source>
</reference>
<keyword evidence="5" id="KW-1185">Reference proteome</keyword>
<evidence type="ECO:0000313" key="4">
    <source>
        <dbReference type="Proteomes" id="UP000323866"/>
    </source>
</evidence>
<dbReference type="InterPro" id="IPR045892">
    <property type="entry name" value="CrtISO-like"/>
</dbReference>
<dbReference type="GO" id="GO:0016491">
    <property type="term" value="F:oxidoreductase activity"/>
    <property type="evidence" value="ECO:0007669"/>
    <property type="project" value="InterPro"/>
</dbReference>
<gene>
    <name evidence="3" type="ORF">ACD591_10460</name>
    <name evidence="2" type="ORF">FOE74_17025</name>
</gene>
<dbReference type="PANTHER" id="PTHR46313">
    <property type="match status" value="1"/>
</dbReference>
<dbReference type="RefSeq" id="WP_149099837.1">
    <property type="nucleotide sequence ID" value="NZ_BMMG01000006.1"/>
</dbReference>
<proteinExistence type="predicted"/>
<dbReference type="PANTHER" id="PTHR46313:SF3">
    <property type="entry name" value="PROLYCOPENE ISOMERASE, CHLOROPLASTIC"/>
    <property type="match status" value="1"/>
</dbReference>
<dbReference type="Proteomes" id="UP000323866">
    <property type="component" value="Unassembled WGS sequence"/>
</dbReference>
<evidence type="ECO:0000313" key="3">
    <source>
        <dbReference type="EMBL" id="MFA1771714.1"/>
    </source>
</evidence>